<gene>
    <name evidence="2" type="ORF">YQE_01362</name>
</gene>
<accession>N6UTY9</accession>
<dbReference type="EMBL" id="KB739458">
    <property type="protein sequence ID" value="ENN82262.1"/>
    <property type="molecule type" value="Genomic_DNA"/>
</dbReference>
<dbReference type="GO" id="GO:0004359">
    <property type="term" value="F:glutaminase activity"/>
    <property type="evidence" value="ECO:0007669"/>
    <property type="project" value="InterPro"/>
</dbReference>
<dbReference type="InterPro" id="IPR003694">
    <property type="entry name" value="NAD_synthase"/>
</dbReference>
<dbReference type="PANTHER" id="PTHR23090">
    <property type="entry name" value="NH 3 /GLUTAMINE-DEPENDENT NAD + SYNTHETASE"/>
    <property type="match status" value="1"/>
</dbReference>
<keyword evidence="1" id="KW-0436">Ligase</keyword>
<dbReference type="PANTHER" id="PTHR23090:SF9">
    <property type="entry name" value="GLUTAMINE-DEPENDENT NAD(+) SYNTHETASE"/>
    <property type="match status" value="1"/>
</dbReference>
<dbReference type="AlphaFoldDB" id="N6UTY9"/>
<feature type="non-terminal residue" evidence="2">
    <location>
        <position position="1"/>
    </location>
</feature>
<name>N6UTY9_DENPD</name>
<protein>
    <submittedName>
        <fullName evidence="2">Uncharacterized protein</fullName>
    </submittedName>
</protein>
<evidence type="ECO:0000256" key="1">
    <source>
        <dbReference type="ARBA" id="ARBA00022598"/>
    </source>
</evidence>
<proteinExistence type="predicted"/>
<dbReference type="GO" id="GO:0005737">
    <property type="term" value="C:cytoplasm"/>
    <property type="evidence" value="ECO:0007669"/>
    <property type="project" value="InterPro"/>
</dbReference>
<dbReference type="GO" id="GO:0009435">
    <property type="term" value="P:NAD+ biosynthetic process"/>
    <property type="evidence" value="ECO:0007669"/>
    <property type="project" value="InterPro"/>
</dbReference>
<evidence type="ECO:0000313" key="2">
    <source>
        <dbReference type="EMBL" id="ENN82262.1"/>
    </source>
</evidence>
<dbReference type="Gene3D" id="3.40.50.620">
    <property type="entry name" value="HUPs"/>
    <property type="match status" value="1"/>
</dbReference>
<dbReference type="HOGENOM" id="CLU_2778464_0_0_1"/>
<dbReference type="GO" id="GO:0003952">
    <property type="term" value="F:NAD+ synthase (glutamine-hydrolyzing) activity"/>
    <property type="evidence" value="ECO:0007669"/>
    <property type="project" value="InterPro"/>
</dbReference>
<dbReference type="InterPro" id="IPR014729">
    <property type="entry name" value="Rossmann-like_a/b/a_fold"/>
</dbReference>
<dbReference type="OrthoDB" id="2020662at2759"/>
<organism evidence="2">
    <name type="scientific">Dendroctonus ponderosae</name>
    <name type="common">Mountain pine beetle</name>
    <dbReference type="NCBI Taxonomy" id="77166"/>
    <lineage>
        <taxon>Eukaryota</taxon>
        <taxon>Metazoa</taxon>
        <taxon>Ecdysozoa</taxon>
        <taxon>Arthropoda</taxon>
        <taxon>Hexapoda</taxon>
        <taxon>Insecta</taxon>
        <taxon>Pterygota</taxon>
        <taxon>Neoptera</taxon>
        <taxon>Endopterygota</taxon>
        <taxon>Coleoptera</taxon>
        <taxon>Polyphaga</taxon>
        <taxon>Cucujiformia</taxon>
        <taxon>Curculionidae</taxon>
        <taxon>Scolytinae</taxon>
        <taxon>Dendroctonus</taxon>
    </lineage>
</organism>
<reference evidence="2" key="1">
    <citation type="journal article" date="2013" name="Genome Biol.">
        <title>Draft genome of the mountain pine beetle, Dendroctonus ponderosae Hopkins, a major forest pest.</title>
        <authorList>
            <person name="Keeling C.I."/>
            <person name="Yuen M.M."/>
            <person name="Liao N.Y."/>
            <person name="Docking T.R."/>
            <person name="Chan S.K."/>
            <person name="Taylor G.A."/>
            <person name="Palmquist D.L."/>
            <person name="Jackman S.D."/>
            <person name="Nguyen A."/>
            <person name="Li M."/>
            <person name="Henderson H."/>
            <person name="Janes J.K."/>
            <person name="Zhao Y."/>
            <person name="Pandoh P."/>
            <person name="Moore R."/>
            <person name="Sperling F.A."/>
            <person name="Huber D.P."/>
            <person name="Birol I."/>
            <person name="Jones S.J."/>
            <person name="Bohlmann J."/>
        </authorList>
    </citation>
    <scope>NUCLEOTIDE SEQUENCE</scope>
</reference>
<sequence>MVDPKVYHQKIVIDKAVSACLEIFSVITGLFPKFAANGGCARQNMALQNIQARVRMVAILQFVMNKSIW</sequence>